<dbReference type="PROSITE" id="PS50894">
    <property type="entry name" value="HPT"/>
    <property type="match status" value="1"/>
</dbReference>
<dbReference type="Proteomes" id="UP000198329">
    <property type="component" value="Chromosome I"/>
</dbReference>
<evidence type="ECO:0000259" key="10">
    <source>
        <dbReference type="PROSITE" id="PS50111"/>
    </source>
</evidence>
<dbReference type="PROSITE" id="PS50111">
    <property type="entry name" value="CHEMOTAXIS_TRANSDUC_2"/>
    <property type="match status" value="1"/>
</dbReference>
<dbReference type="InterPro" id="IPR004089">
    <property type="entry name" value="MCPsignal_dom"/>
</dbReference>
<protein>
    <recommendedName>
        <fullName evidence="14">Methyl-accepting chemotaxis protein</fullName>
    </recommendedName>
</protein>
<name>A0AAC9UKD1_9GAMM</name>
<keyword evidence="2 9" id="KW-0812">Transmembrane</keyword>
<dbReference type="GO" id="GO:0000160">
    <property type="term" value="P:phosphorelay signal transduction system"/>
    <property type="evidence" value="ECO:0007669"/>
    <property type="project" value="InterPro"/>
</dbReference>
<dbReference type="SUPFAM" id="SSF58104">
    <property type="entry name" value="Methyl-accepting chemotaxis protein (MCP) signaling domain"/>
    <property type="match status" value="1"/>
</dbReference>
<evidence type="ECO:0000256" key="7">
    <source>
        <dbReference type="PROSITE-ProRule" id="PRU00284"/>
    </source>
</evidence>
<gene>
    <name evidence="12" type="ORF">PNIG_a3387</name>
</gene>
<feature type="coiled-coil region" evidence="8">
    <location>
        <begin position="261"/>
        <end position="288"/>
    </location>
</feature>
<dbReference type="GO" id="GO:0016020">
    <property type="term" value="C:membrane"/>
    <property type="evidence" value="ECO:0007669"/>
    <property type="project" value="UniProtKB-SubCell"/>
</dbReference>
<dbReference type="EMBL" id="CP011036">
    <property type="protein sequence ID" value="ASM55288.1"/>
    <property type="molecule type" value="Genomic_DNA"/>
</dbReference>
<evidence type="ECO:0000259" key="11">
    <source>
        <dbReference type="PROSITE" id="PS50894"/>
    </source>
</evidence>
<evidence type="ECO:0000256" key="2">
    <source>
        <dbReference type="ARBA" id="ARBA00022692"/>
    </source>
</evidence>
<keyword evidence="8" id="KW-0175">Coiled coil</keyword>
<keyword evidence="13" id="KW-1185">Reference proteome</keyword>
<evidence type="ECO:0000256" key="6">
    <source>
        <dbReference type="PROSITE-ProRule" id="PRU00110"/>
    </source>
</evidence>
<dbReference type="PANTHER" id="PTHR32089:SF119">
    <property type="entry name" value="METHYL-ACCEPTING CHEMOTAXIS PROTEIN CTPL"/>
    <property type="match status" value="1"/>
</dbReference>
<evidence type="ECO:0000313" key="12">
    <source>
        <dbReference type="EMBL" id="ASM55288.1"/>
    </source>
</evidence>
<evidence type="ECO:0008006" key="14">
    <source>
        <dbReference type="Google" id="ProtNLM"/>
    </source>
</evidence>
<dbReference type="Gene3D" id="6.10.340.10">
    <property type="match status" value="1"/>
</dbReference>
<feature type="domain" description="Methyl-accepting transducer" evidence="10">
    <location>
        <begin position="375"/>
        <end position="611"/>
    </location>
</feature>
<dbReference type="Gene3D" id="1.10.287.950">
    <property type="entry name" value="Methyl-accepting chemotaxis protein"/>
    <property type="match status" value="1"/>
</dbReference>
<evidence type="ECO:0000256" key="9">
    <source>
        <dbReference type="SAM" id="Phobius"/>
    </source>
</evidence>
<evidence type="ECO:0000256" key="3">
    <source>
        <dbReference type="ARBA" id="ARBA00022989"/>
    </source>
</evidence>
<comment type="subcellular location">
    <subcellularLocation>
        <location evidence="1">Membrane</location>
        <topology evidence="1">Multi-pass membrane protein</topology>
    </subcellularLocation>
</comment>
<dbReference type="SMART" id="SM00283">
    <property type="entry name" value="MA"/>
    <property type="match status" value="1"/>
</dbReference>
<proteinExistence type="predicted"/>
<feature type="transmembrane region" description="Helical" evidence="9">
    <location>
        <begin position="293"/>
        <end position="314"/>
    </location>
</feature>
<sequence>MRASTFTRLLAVLLTLASVLLAMTLLWASQTLLKLEQQDSAYRQLKNTIMVDLASYLSNYLAQGDSQYLTQASSLISQVEQKQLTLLPAALKSQLTEQLITLNNDINGKYRALGKLSGNETALLDNALRQMAGSASSLINYARSASDNSNNTLSYYKLANEYYSEVINLSLFSYQLVLDYQQSVEQSLQQSVKNLNVLAAKIEQLPNLGVMDKVDEYSLFIDEQSEDLATDIKSELSSWPNRYPRDLTSTLTQAQQRQTGADELRTQLSNLSKTVINAEQALKTQQDNLKQQVFWVFCVAISGLVILAGGVYIVQRNLVLNPLRRLRDGFAFLIETNEFKNIVSNNPKTEVGEIAQYFNQLIERQRIEAQERAQMLKVVNAFMQQMSKHLQTIEQQTTTSYGQVEQNQYLLTDIQQIGEQVNDINTQVADNAQSTFSAMEQSLGFAQSMLSASADTQARVERSIQSLQELLNGVEGVSKIIEVIRNIADQTNLLALNAAIESARAGEHGRGFAVVADEVRQLALQTQGSLSEINGQLTILSENSRLVATQITALTQGAQSQTQNAQELKLNSEAVASNAKNANKVAFEAMKLAKQQSNLLDNFSQSMAEMKGQVSESSSLVDDIRHQLQQQIHSIKGGLGL</sequence>
<keyword evidence="3 9" id="KW-1133">Transmembrane helix</keyword>
<dbReference type="GeneID" id="300942917"/>
<evidence type="ECO:0000256" key="1">
    <source>
        <dbReference type="ARBA" id="ARBA00004141"/>
    </source>
</evidence>
<dbReference type="GO" id="GO:0006935">
    <property type="term" value="P:chemotaxis"/>
    <property type="evidence" value="ECO:0007669"/>
    <property type="project" value="UniProtKB-ARBA"/>
</dbReference>
<dbReference type="Pfam" id="PF00015">
    <property type="entry name" value="MCPsignal"/>
    <property type="match status" value="1"/>
</dbReference>
<dbReference type="PANTHER" id="PTHR32089">
    <property type="entry name" value="METHYL-ACCEPTING CHEMOTAXIS PROTEIN MCPB"/>
    <property type="match status" value="1"/>
</dbReference>
<evidence type="ECO:0000313" key="13">
    <source>
        <dbReference type="Proteomes" id="UP000198329"/>
    </source>
</evidence>
<keyword evidence="5 7" id="KW-0807">Transducer</keyword>
<evidence type="ECO:0000256" key="8">
    <source>
        <dbReference type="SAM" id="Coils"/>
    </source>
</evidence>
<keyword evidence="4 9" id="KW-0472">Membrane</keyword>
<dbReference type="AlphaFoldDB" id="A0AAC9UKD1"/>
<organism evidence="12 13">
    <name type="scientific">Pseudoalteromonas nigrifaciens</name>
    <dbReference type="NCBI Taxonomy" id="28109"/>
    <lineage>
        <taxon>Bacteria</taxon>
        <taxon>Pseudomonadati</taxon>
        <taxon>Pseudomonadota</taxon>
        <taxon>Gammaproteobacteria</taxon>
        <taxon>Alteromonadales</taxon>
        <taxon>Pseudoalteromonadaceae</taxon>
        <taxon>Pseudoalteromonas</taxon>
    </lineage>
</organism>
<accession>A0AAC9UKD1</accession>
<reference evidence="12 13" key="1">
    <citation type="submission" date="2015-03" db="EMBL/GenBank/DDBJ databases">
        <authorList>
            <person name="Xie B.-B."/>
            <person name="Rong J.-C."/>
            <person name="Qin Q.-L."/>
            <person name="Zhang Y.-Z."/>
        </authorList>
    </citation>
    <scope>NUCLEOTIDE SEQUENCE [LARGE SCALE GENOMIC DNA]</scope>
    <source>
        <strain evidence="12 13">KMM 661</strain>
    </source>
</reference>
<dbReference type="InterPro" id="IPR008207">
    <property type="entry name" value="Sig_transdc_His_kin_Hpt_dom"/>
</dbReference>
<feature type="modified residue" description="Phosphohistidine" evidence="6">
    <location>
        <position position="633"/>
    </location>
</feature>
<feature type="domain" description="HPt" evidence="11">
    <location>
        <begin position="592"/>
        <end position="641"/>
    </location>
</feature>
<keyword evidence="6" id="KW-0597">Phosphoprotein</keyword>
<evidence type="ECO:0000256" key="4">
    <source>
        <dbReference type="ARBA" id="ARBA00023136"/>
    </source>
</evidence>
<evidence type="ECO:0000256" key="5">
    <source>
        <dbReference type="ARBA" id="ARBA00023224"/>
    </source>
</evidence>
<dbReference type="RefSeq" id="WP_089368779.1">
    <property type="nucleotide sequence ID" value="NZ_BJXZ01000032.1"/>
</dbReference>
<dbReference type="KEGG" id="png:PNIG_a3387"/>